<keyword evidence="3" id="KW-1185">Reference proteome</keyword>
<evidence type="ECO:0000256" key="1">
    <source>
        <dbReference type="SAM" id="Coils"/>
    </source>
</evidence>
<dbReference type="RefSeq" id="WP_263720073.1">
    <property type="nucleotide sequence ID" value="NZ_JAOWLA010000002.1"/>
</dbReference>
<dbReference type="Proteomes" id="UP001652503">
    <property type="component" value="Unassembled WGS sequence"/>
</dbReference>
<reference evidence="2 3" key="1">
    <citation type="submission" date="2022-10" db="EMBL/GenBank/DDBJ databases">
        <title>Defluviimonas sp. nov., isolated from ocean surface water.</title>
        <authorList>
            <person name="He W."/>
            <person name="Wang L."/>
            <person name="Zhang D.-F."/>
        </authorList>
    </citation>
    <scope>NUCLEOTIDE SEQUENCE [LARGE SCALE GENOMIC DNA]</scope>
    <source>
        <strain evidence="2 3">WL0075</strain>
    </source>
</reference>
<accession>A0ABT2YXN0</accession>
<dbReference type="InterPro" id="IPR011990">
    <property type="entry name" value="TPR-like_helical_dom_sf"/>
</dbReference>
<dbReference type="EMBL" id="JAOWLA010000002">
    <property type="protein sequence ID" value="MCV2863613.1"/>
    <property type="molecule type" value="Genomic_DNA"/>
</dbReference>
<organism evidence="2 3">
    <name type="scientific">Albidovulum sediminicola</name>
    <dbReference type="NCBI Taxonomy" id="2984331"/>
    <lineage>
        <taxon>Bacteria</taxon>
        <taxon>Pseudomonadati</taxon>
        <taxon>Pseudomonadota</taxon>
        <taxon>Alphaproteobacteria</taxon>
        <taxon>Rhodobacterales</taxon>
        <taxon>Paracoccaceae</taxon>
        <taxon>Albidovulum</taxon>
    </lineage>
</organism>
<dbReference type="SUPFAM" id="SSF48452">
    <property type="entry name" value="TPR-like"/>
    <property type="match status" value="1"/>
</dbReference>
<evidence type="ECO:0000313" key="2">
    <source>
        <dbReference type="EMBL" id="MCV2863613.1"/>
    </source>
</evidence>
<protein>
    <recommendedName>
        <fullName evidence="4">Tetratricopeptide repeat protein</fullName>
    </recommendedName>
</protein>
<dbReference type="Gene3D" id="1.25.40.10">
    <property type="entry name" value="Tetratricopeptide repeat domain"/>
    <property type="match status" value="1"/>
</dbReference>
<feature type="coiled-coil region" evidence="1">
    <location>
        <begin position="71"/>
        <end position="98"/>
    </location>
</feature>
<sequence length="600" mass="65237">MKQIKSIGLLVLALQIGQAELSAAQTAQPSAAVQNLMQQAEQAADAQEYLRAVQLLTRLIAMPENAYSARAQELLGNVREANGQLAHAKAEYEIYLQKYPNGEGAARVRARLNAILSGAAPMPPNPPAAVVVATPPRTATAPRRTAAATAAAADEAATGTVVRDRGHFSLTYRYNEGTTEITDLTPDPDDITEEDDTFENALVAGLNYTRTIDNADRRVRLTFSGLLEHDFEEGDTDLRLSEALVAFEDKASGRVVTVGRQKLDPRAIAYRTDGVSLKWPTGSGVTLGAVLGQVVESSRDDFLSADRWLLGASATWEDLGGAGDLTVYTAMEREDSLTYRHALGVEYQRSFDGMNLYANAEYDLKFEEITRLLVTGSARLENNARVTGRLSHYRSPQLNLDNALIGQGATTVEDLVALFGEDAVEDLAIARSSKVTTLGLTYYGKLNESWDLSLDGTLFNQSSKPATTTGTPVAAVPDEGVRGYYGVRFTGSSILMEDDRVNLGLRYADAPGSDLYVADGSIRIPVAENIHVSPRLRVGYRDLADGDETFVMPSVNFRYKIDRSTSLQFDAGGRWSQTDTSTTREKQKELYFIAGVSKSF</sequence>
<gene>
    <name evidence="2" type="ORF">OE647_02545</name>
</gene>
<comment type="caution">
    <text evidence="2">The sequence shown here is derived from an EMBL/GenBank/DDBJ whole genome shotgun (WGS) entry which is preliminary data.</text>
</comment>
<evidence type="ECO:0008006" key="4">
    <source>
        <dbReference type="Google" id="ProtNLM"/>
    </source>
</evidence>
<name>A0ABT2YXN0_9RHOB</name>
<keyword evidence="1" id="KW-0175">Coiled coil</keyword>
<evidence type="ECO:0000313" key="3">
    <source>
        <dbReference type="Proteomes" id="UP001652503"/>
    </source>
</evidence>
<proteinExistence type="predicted"/>